<keyword evidence="6" id="KW-1133">Transmembrane helix</keyword>
<dbReference type="InterPro" id="IPR011641">
    <property type="entry name" value="Tyr-kin_ephrin_A/B_rcpt-like"/>
</dbReference>
<name>A0AAD9E0D3_9TELE</name>
<evidence type="ECO:0000256" key="2">
    <source>
        <dbReference type="ARBA" id="ARBA00022692"/>
    </source>
</evidence>
<dbReference type="FunFam" id="2.10.50.10:FF:000001">
    <property type="entry name" value="Ephrin type-A receptor 5"/>
    <property type="match status" value="1"/>
</dbReference>
<evidence type="ECO:0000256" key="3">
    <source>
        <dbReference type="ARBA" id="ARBA00022737"/>
    </source>
</evidence>
<keyword evidence="3" id="KW-0677">Repeat</keyword>
<dbReference type="GO" id="GO:0005524">
    <property type="term" value="F:ATP binding"/>
    <property type="evidence" value="ECO:0007669"/>
    <property type="project" value="UniProtKB-KW"/>
</dbReference>
<evidence type="ECO:0000256" key="5">
    <source>
        <dbReference type="ARBA" id="ARBA00022840"/>
    </source>
</evidence>
<evidence type="ECO:0000313" key="11">
    <source>
        <dbReference type="Proteomes" id="UP001239994"/>
    </source>
</evidence>
<dbReference type="InterPro" id="IPR009030">
    <property type="entry name" value="Growth_fac_rcpt_cys_sf"/>
</dbReference>
<organism evidence="10 11">
    <name type="scientific">Electrophorus voltai</name>
    <dbReference type="NCBI Taxonomy" id="2609070"/>
    <lineage>
        <taxon>Eukaryota</taxon>
        <taxon>Metazoa</taxon>
        <taxon>Chordata</taxon>
        <taxon>Craniata</taxon>
        <taxon>Vertebrata</taxon>
        <taxon>Euteleostomi</taxon>
        <taxon>Actinopterygii</taxon>
        <taxon>Neopterygii</taxon>
        <taxon>Teleostei</taxon>
        <taxon>Ostariophysi</taxon>
        <taxon>Gymnotiformes</taxon>
        <taxon>Gymnotoidei</taxon>
        <taxon>Gymnotidae</taxon>
        <taxon>Electrophorus</taxon>
    </lineage>
</organism>
<evidence type="ECO:0000256" key="1">
    <source>
        <dbReference type="ARBA" id="ARBA00004167"/>
    </source>
</evidence>
<dbReference type="SUPFAM" id="SSF57184">
    <property type="entry name" value="Growth factor receptor domain"/>
    <property type="match status" value="1"/>
</dbReference>
<evidence type="ECO:0000256" key="7">
    <source>
        <dbReference type="ARBA" id="ARBA00023136"/>
    </source>
</evidence>
<dbReference type="GO" id="GO:0005886">
    <property type="term" value="C:plasma membrane"/>
    <property type="evidence" value="ECO:0007669"/>
    <property type="project" value="TreeGrafter"/>
</dbReference>
<dbReference type="EMBL" id="JAROKS010000011">
    <property type="protein sequence ID" value="KAK1799609.1"/>
    <property type="molecule type" value="Genomic_DNA"/>
</dbReference>
<dbReference type="SMART" id="SM01411">
    <property type="entry name" value="Ephrin_rec_like"/>
    <property type="match status" value="1"/>
</dbReference>
<dbReference type="InterPro" id="IPR050449">
    <property type="entry name" value="Ephrin_rcpt_TKs"/>
</dbReference>
<comment type="subcellular location">
    <subcellularLocation>
        <location evidence="1">Membrane</location>
        <topology evidence="1">Single-pass membrane protein</topology>
    </subcellularLocation>
</comment>
<evidence type="ECO:0000313" key="10">
    <source>
        <dbReference type="EMBL" id="KAK1799609.1"/>
    </source>
</evidence>
<accession>A0AAD9E0D3</accession>
<evidence type="ECO:0000256" key="6">
    <source>
        <dbReference type="ARBA" id="ARBA00022989"/>
    </source>
</evidence>
<keyword evidence="5" id="KW-0067">ATP-binding</keyword>
<reference evidence="10" key="1">
    <citation type="submission" date="2023-03" db="EMBL/GenBank/DDBJ databases">
        <title>Electrophorus voltai genome.</title>
        <authorList>
            <person name="Bian C."/>
        </authorList>
    </citation>
    <scope>NUCLEOTIDE SEQUENCE</scope>
    <source>
        <strain evidence="10">CB-2022</strain>
        <tissue evidence="10">Muscle</tissue>
    </source>
</reference>
<dbReference type="GO" id="GO:0030425">
    <property type="term" value="C:dendrite"/>
    <property type="evidence" value="ECO:0007669"/>
    <property type="project" value="TreeGrafter"/>
</dbReference>
<dbReference type="Gene3D" id="2.10.50.10">
    <property type="entry name" value="Tumor Necrosis Factor Receptor, subunit A, domain 2"/>
    <property type="match status" value="1"/>
</dbReference>
<keyword evidence="11" id="KW-1185">Reference proteome</keyword>
<dbReference type="PANTHER" id="PTHR46877:SF11">
    <property type="entry name" value="EPHRIN TYPE-B RECEPTOR 2"/>
    <property type="match status" value="1"/>
</dbReference>
<evidence type="ECO:0000259" key="9">
    <source>
        <dbReference type="Pfam" id="PF07699"/>
    </source>
</evidence>
<dbReference type="Pfam" id="PF07699">
    <property type="entry name" value="Ephrin_rec_like"/>
    <property type="match status" value="1"/>
</dbReference>
<sequence>MKVPSKRERKKGVTLIRSVNACQSGFFKPAQGDEACLQCPINSRTTNDGATNCVCRNGYYRTDADPIQMPCTSTPPHSRALSAWAAGVVGRQPGKPLPGVLVQWFCAHLLCL</sequence>
<keyword evidence="7" id="KW-0472">Membrane</keyword>
<dbReference type="PANTHER" id="PTHR46877">
    <property type="entry name" value="EPH RECEPTOR A5"/>
    <property type="match status" value="1"/>
</dbReference>
<gene>
    <name evidence="10" type="ORF">P4O66_000380</name>
</gene>
<feature type="domain" description="Tyrosine-protein kinase ephrin type A/B receptor-like" evidence="9">
    <location>
        <begin position="21"/>
        <end position="52"/>
    </location>
</feature>
<dbReference type="GO" id="GO:0005005">
    <property type="term" value="F:transmembrane-ephrin receptor activity"/>
    <property type="evidence" value="ECO:0007669"/>
    <property type="project" value="TreeGrafter"/>
</dbReference>
<keyword evidence="4" id="KW-0547">Nucleotide-binding</keyword>
<proteinExistence type="predicted"/>
<keyword evidence="8" id="KW-0675">Receptor</keyword>
<dbReference type="GO" id="GO:0007411">
    <property type="term" value="P:axon guidance"/>
    <property type="evidence" value="ECO:0007669"/>
    <property type="project" value="TreeGrafter"/>
</dbReference>
<protein>
    <recommendedName>
        <fullName evidence="9">Tyrosine-protein kinase ephrin type A/B receptor-like domain-containing protein</fullName>
    </recommendedName>
</protein>
<dbReference type="AlphaFoldDB" id="A0AAD9E0D3"/>
<keyword evidence="2" id="KW-0812">Transmembrane</keyword>
<evidence type="ECO:0000256" key="8">
    <source>
        <dbReference type="ARBA" id="ARBA00023170"/>
    </source>
</evidence>
<evidence type="ECO:0000256" key="4">
    <source>
        <dbReference type="ARBA" id="ARBA00022741"/>
    </source>
</evidence>
<dbReference type="Proteomes" id="UP001239994">
    <property type="component" value="Unassembled WGS sequence"/>
</dbReference>
<comment type="caution">
    <text evidence="10">The sequence shown here is derived from an EMBL/GenBank/DDBJ whole genome shotgun (WGS) entry which is preliminary data.</text>
</comment>